<name>A0ABC8KKI6_ERUVS</name>
<evidence type="ECO:0000256" key="5">
    <source>
        <dbReference type="RuleBase" id="RU366048"/>
    </source>
</evidence>
<comment type="caution">
    <text evidence="7">The sequence shown here is derived from an EMBL/GenBank/DDBJ whole genome shotgun (WGS) entry which is preliminary data.</text>
</comment>
<protein>
    <recommendedName>
        <fullName evidence="5">Prohibitin</fullName>
    </recommendedName>
</protein>
<keyword evidence="4" id="KW-0735">Signal-anchor</keyword>
<dbReference type="Pfam" id="PF01145">
    <property type="entry name" value="Band_7"/>
    <property type="match status" value="1"/>
</dbReference>
<organism evidence="7 8">
    <name type="scientific">Eruca vesicaria subsp. sativa</name>
    <name type="common">Garden rocket</name>
    <name type="synonym">Eruca sativa</name>
    <dbReference type="NCBI Taxonomy" id="29727"/>
    <lineage>
        <taxon>Eukaryota</taxon>
        <taxon>Viridiplantae</taxon>
        <taxon>Streptophyta</taxon>
        <taxon>Embryophyta</taxon>
        <taxon>Tracheophyta</taxon>
        <taxon>Spermatophyta</taxon>
        <taxon>Magnoliopsida</taxon>
        <taxon>eudicotyledons</taxon>
        <taxon>Gunneridae</taxon>
        <taxon>Pentapetalae</taxon>
        <taxon>rosids</taxon>
        <taxon>malvids</taxon>
        <taxon>Brassicales</taxon>
        <taxon>Brassicaceae</taxon>
        <taxon>Brassiceae</taxon>
        <taxon>Eruca</taxon>
    </lineage>
</organism>
<evidence type="ECO:0000256" key="1">
    <source>
        <dbReference type="ARBA" id="ARBA00004140"/>
    </source>
</evidence>
<evidence type="ECO:0000256" key="3">
    <source>
        <dbReference type="ARBA" id="ARBA00011786"/>
    </source>
</evidence>
<dbReference type="Pfam" id="PF24904">
    <property type="entry name" value="RVE6"/>
    <property type="match status" value="1"/>
</dbReference>
<keyword evidence="5" id="KW-0472">Membrane</keyword>
<dbReference type="SMART" id="SM00244">
    <property type="entry name" value="PHB"/>
    <property type="match status" value="1"/>
</dbReference>
<dbReference type="EMBL" id="CAKOAT010234155">
    <property type="protein sequence ID" value="CAH8357587.1"/>
    <property type="molecule type" value="Genomic_DNA"/>
</dbReference>
<accession>A0ABC8KKI6</accession>
<comment type="subcellular location">
    <subcellularLocation>
        <location evidence="1">Mitochondrion inner membrane</location>
        <topology evidence="1">Single-pass type II membrane protein</topology>
    </subcellularLocation>
</comment>
<keyword evidence="5" id="KW-0496">Mitochondrion</keyword>
<dbReference type="AlphaFoldDB" id="A0ABC8KKI6"/>
<evidence type="ECO:0000256" key="4">
    <source>
        <dbReference type="ARBA" id="ARBA00022968"/>
    </source>
</evidence>
<comment type="similarity">
    <text evidence="2 5">Belongs to the prohibitin family.</text>
</comment>
<evidence type="ECO:0000259" key="6">
    <source>
        <dbReference type="SMART" id="SM00244"/>
    </source>
</evidence>
<dbReference type="GO" id="GO:0005743">
    <property type="term" value="C:mitochondrial inner membrane"/>
    <property type="evidence" value="ECO:0007669"/>
    <property type="project" value="UniProtKB-SubCell"/>
</dbReference>
<keyword evidence="8" id="KW-1185">Reference proteome</keyword>
<feature type="non-terminal residue" evidence="7">
    <location>
        <position position="1"/>
    </location>
</feature>
<dbReference type="InterPro" id="IPR000163">
    <property type="entry name" value="Prohibitin"/>
</dbReference>
<dbReference type="PANTHER" id="PTHR23222:SF20">
    <property type="entry name" value="PROHIBITIN-2, MITOCHONDRIAL-RELATED"/>
    <property type="match status" value="1"/>
</dbReference>
<evidence type="ECO:0000313" key="8">
    <source>
        <dbReference type="Proteomes" id="UP001642260"/>
    </source>
</evidence>
<dbReference type="InterPro" id="IPR001107">
    <property type="entry name" value="Band_7"/>
</dbReference>
<feature type="domain" description="Band 7" evidence="6">
    <location>
        <begin position="33"/>
        <end position="185"/>
    </location>
</feature>
<keyword evidence="5" id="KW-0999">Mitochondrion inner membrane</keyword>
<dbReference type="PANTHER" id="PTHR23222">
    <property type="entry name" value="PROHIBITIN"/>
    <property type="match status" value="1"/>
</dbReference>
<dbReference type="SUPFAM" id="SSF117892">
    <property type="entry name" value="Band 7/SPFH domain"/>
    <property type="match status" value="1"/>
</dbReference>
<sequence>MPNFAEVYRFIGSVFDPTTSGHLHILKQMDPINMETILEKATKDLERARDTHSLEIEVEFSLDEQTHWFVQARPNIVESTNGSHDLQMVKIGLKVLTRPMGDRLPHIYRTLGDNYSERLLPSIIHETLKAIVAQNIASELITQREIVSREIRKILTERASNFDMMSPSLRSHLAKKFTAAIKAKQVAAQEAERAKFIVEKAEQDKRSVVIRAQGEAKSAQLCAKFFFLKQCTLYHARDQQKLWTQV</sequence>
<evidence type="ECO:0000256" key="2">
    <source>
        <dbReference type="ARBA" id="ARBA00009658"/>
    </source>
</evidence>
<dbReference type="PRINTS" id="PR00679">
    <property type="entry name" value="PROHIBITIN"/>
</dbReference>
<evidence type="ECO:0000313" key="7">
    <source>
        <dbReference type="EMBL" id="CAH8357587.1"/>
    </source>
</evidence>
<dbReference type="InterPro" id="IPR036013">
    <property type="entry name" value="Band_7/SPFH_dom_sf"/>
</dbReference>
<dbReference type="Proteomes" id="UP001642260">
    <property type="component" value="Unassembled WGS sequence"/>
</dbReference>
<dbReference type="CDD" id="cd03401">
    <property type="entry name" value="SPFH_prohibitin"/>
    <property type="match status" value="1"/>
</dbReference>
<comment type="subunit">
    <text evidence="3">Component of a prohibitin multimeric complex in mitochondrial membranes.</text>
</comment>
<proteinExistence type="inferred from homology"/>
<reference evidence="7 8" key="1">
    <citation type="submission" date="2022-03" db="EMBL/GenBank/DDBJ databases">
        <authorList>
            <person name="Macdonald S."/>
            <person name="Ahmed S."/>
            <person name="Newling K."/>
        </authorList>
    </citation>
    <scope>NUCLEOTIDE SEQUENCE [LARGE SCALE GENOMIC DNA]</scope>
</reference>
<feature type="non-terminal residue" evidence="7">
    <location>
        <position position="246"/>
    </location>
</feature>
<gene>
    <name evidence="7" type="ORF">ERUC_LOCUS23342</name>
</gene>
<keyword evidence="4" id="KW-0812">Transmembrane</keyword>